<dbReference type="NCBIfam" id="TIGR04183">
    <property type="entry name" value="Por_Secre_tail"/>
    <property type="match status" value="1"/>
</dbReference>
<reference evidence="3 6" key="1">
    <citation type="submission" date="2016-11" db="EMBL/GenBank/DDBJ databases">
        <title>Whole genomes of Flavobacteriaceae.</title>
        <authorList>
            <person name="Stine C."/>
            <person name="Li C."/>
            <person name="Tadesse D."/>
        </authorList>
    </citation>
    <scope>NUCLEOTIDE SEQUENCE [LARGE SCALE GENOMIC DNA]</scope>
    <source>
        <strain evidence="3 6">DSM 21068</strain>
    </source>
</reference>
<dbReference type="Gene3D" id="2.130.10.10">
    <property type="entry name" value="YVTN repeat-like/Quinoprotein amine dehydrogenase"/>
    <property type="match status" value="1"/>
</dbReference>
<proteinExistence type="predicted"/>
<keyword evidence="1" id="KW-0732">Signal</keyword>
<sequence length="429" mass="46312">MKQFYSNFFKLSFALAGFALTSAQYSNGYIVSNEGNYGTPTGEISYIDVNNNITNNIYHLANNNEDLGDILQSIFFEGEKSYLVLNNSNKVVVANRASFVKSAVITSNIVQPRYTTIANGKIFTSNWGDYGNTTQFVSVHDANTYAYITSIPLSENPEEIITVNGKIYVNKSSYRAGNSIDVINPATNTIITTITLSSGLQSITVVGNEVFALCTGSAGSTIYKINTTTDTVSGSIANSTIVPPSQYDALKFSSEGNTLYIAGATSVYSLNTNLATFSSTPLFTTTASGNGGDFYGFAAIDGKIFQGNANNFGPNSTLNVYSQTGTLLNTFTTLVSSNNIYKNVFTPANLATSETKVNNSILIYPNPASDILYIKNADGAKFKIVDLSGRISKSGIYQNGIIVSDLNKGNYTIQILDKNFQKTEKFIIK</sequence>
<evidence type="ECO:0000313" key="3">
    <source>
        <dbReference type="EMBL" id="PQA97412.1"/>
    </source>
</evidence>
<dbReference type="InterPro" id="IPR031815">
    <property type="entry name" value="DUF5074"/>
</dbReference>
<dbReference type="SUPFAM" id="SSF63825">
    <property type="entry name" value="YWTD domain"/>
    <property type="match status" value="1"/>
</dbReference>
<evidence type="ECO:0000259" key="2">
    <source>
        <dbReference type="Pfam" id="PF18962"/>
    </source>
</evidence>
<dbReference type="EMBL" id="FTOJ01000002">
    <property type="protein sequence ID" value="SIS69684.1"/>
    <property type="molecule type" value="Genomic_DNA"/>
</dbReference>
<reference evidence="5" key="2">
    <citation type="submission" date="2017-01" db="EMBL/GenBank/DDBJ databases">
        <authorList>
            <person name="Varghese N."/>
            <person name="Submissions S."/>
        </authorList>
    </citation>
    <scope>NUCLEOTIDE SEQUENCE [LARGE SCALE GENOMIC DNA]</scope>
    <source>
        <strain evidence="5">DSM 21068</strain>
    </source>
</reference>
<dbReference type="Pfam" id="PF18962">
    <property type="entry name" value="Por_Secre_tail"/>
    <property type="match status" value="1"/>
</dbReference>
<accession>A0A1N7L785</accession>
<organism evidence="4 5">
    <name type="scientific">Chryseobacterium piscicola</name>
    <dbReference type="NCBI Taxonomy" id="551459"/>
    <lineage>
        <taxon>Bacteria</taxon>
        <taxon>Pseudomonadati</taxon>
        <taxon>Bacteroidota</taxon>
        <taxon>Flavobacteriia</taxon>
        <taxon>Flavobacteriales</taxon>
        <taxon>Weeksellaceae</taxon>
        <taxon>Chryseobacterium group</taxon>
        <taxon>Chryseobacterium</taxon>
    </lineage>
</organism>
<dbReference type="SUPFAM" id="SSF50969">
    <property type="entry name" value="YVTN repeat-like/Quinoprotein amine dehydrogenase"/>
    <property type="match status" value="1"/>
</dbReference>
<dbReference type="InterPro" id="IPR015943">
    <property type="entry name" value="WD40/YVTN_repeat-like_dom_sf"/>
</dbReference>
<gene>
    <name evidence="3" type="ORF">B0A70_01735</name>
    <name evidence="4" type="ORF">SAMN05421796_10280</name>
</gene>
<dbReference type="Proteomes" id="UP000186246">
    <property type="component" value="Unassembled WGS sequence"/>
</dbReference>
<feature type="domain" description="Secretion system C-terminal sorting" evidence="2">
    <location>
        <begin position="363"/>
        <end position="428"/>
    </location>
</feature>
<dbReference type="EMBL" id="MUGO01000002">
    <property type="protein sequence ID" value="PQA97412.1"/>
    <property type="molecule type" value="Genomic_DNA"/>
</dbReference>
<evidence type="ECO:0000313" key="5">
    <source>
        <dbReference type="Proteomes" id="UP000186246"/>
    </source>
</evidence>
<evidence type="ECO:0000256" key="1">
    <source>
        <dbReference type="ARBA" id="ARBA00022729"/>
    </source>
</evidence>
<dbReference type="InterPro" id="IPR011044">
    <property type="entry name" value="Quino_amine_DH_bsu"/>
</dbReference>
<protein>
    <submittedName>
        <fullName evidence="4">Por secretion system C-terminal sorting domain-containing protein</fullName>
    </submittedName>
</protein>
<evidence type="ECO:0000313" key="4">
    <source>
        <dbReference type="EMBL" id="SIS69684.1"/>
    </source>
</evidence>
<dbReference type="AlphaFoldDB" id="A0A1N7L785"/>
<dbReference type="OrthoDB" id="9773938at2"/>
<keyword evidence="6" id="KW-1185">Reference proteome</keyword>
<reference evidence="4" key="3">
    <citation type="submission" date="2017-01" db="EMBL/GenBank/DDBJ databases">
        <authorList>
            <person name="Mah S.A."/>
            <person name="Swanson W.J."/>
            <person name="Moy G.W."/>
            <person name="Vacquier V.D."/>
        </authorList>
    </citation>
    <scope>NUCLEOTIDE SEQUENCE [LARGE SCALE GENOMIC DNA]</scope>
    <source>
        <strain evidence="4">DSM 21068</strain>
    </source>
</reference>
<dbReference type="Proteomes" id="UP000238314">
    <property type="component" value="Unassembled WGS sequence"/>
</dbReference>
<dbReference type="InterPro" id="IPR026444">
    <property type="entry name" value="Secre_tail"/>
</dbReference>
<dbReference type="STRING" id="551459.SAMN05421796_10280"/>
<dbReference type="RefSeq" id="WP_076450291.1">
    <property type="nucleotide sequence ID" value="NZ_FTOJ01000002.1"/>
</dbReference>
<evidence type="ECO:0000313" key="6">
    <source>
        <dbReference type="Proteomes" id="UP000238314"/>
    </source>
</evidence>
<name>A0A1N7L785_9FLAO</name>
<dbReference type="Pfam" id="PF16819">
    <property type="entry name" value="DUF5074"/>
    <property type="match status" value="1"/>
</dbReference>